<gene>
    <name evidence="1" type="ORF">MNB_ARC-1_883</name>
</gene>
<proteinExistence type="predicted"/>
<sequence length="173" mass="20247">MYFSGFSLKNECSIFDQYLIKNDFAVSGFSFGAQKAVEYALTATSRIDTLQLFSPAYFNDKDSKYKRMQLMYFNKNSQVYCDNFLNNCEISQENKKKYFCMGTAYELKTLLNYNWSEYSLNLINNKNINIEVYLGNEDKIINTKEALNFFKNFADVYYVKNVGHTLTKLLTTL</sequence>
<reference evidence="1" key="1">
    <citation type="submission" date="2018-10" db="EMBL/GenBank/DDBJ databases">
        <authorList>
            <person name="Aoki K."/>
        </authorList>
    </citation>
    <scope>NUCLEOTIDE SEQUENCE</scope>
</reference>
<evidence type="ECO:0008006" key="2">
    <source>
        <dbReference type="Google" id="ProtNLM"/>
    </source>
</evidence>
<name>A0A3B1E418_9ZZZZ</name>
<dbReference type="NCBIfam" id="NF033854">
    <property type="entry name" value="esterase_BioV"/>
    <property type="match status" value="1"/>
</dbReference>
<dbReference type="SUPFAM" id="SSF53474">
    <property type="entry name" value="alpha/beta-Hydrolases"/>
    <property type="match status" value="1"/>
</dbReference>
<protein>
    <recommendedName>
        <fullName evidence="2">Alpha/beta hydrolase</fullName>
    </recommendedName>
</protein>
<dbReference type="AlphaFoldDB" id="A0A3B1E418"/>
<dbReference type="InterPro" id="IPR029058">
    <property type="entry name" value="AB_hydrolase_fold"/>
</dbReference>
<organism evidence="1">
    <name type="scientific">hydrothermal vent metagenome</name>
    <dbReference type="NCBI Taxonomy" id="652676"/>
    <lineage>
        <taxon>unclassified sequences</taxon>
        <taxon>metagenomes</taxon>
        <taxon>ecological metagenomes</taxon>
    </lineage>
</organism>
<dbReference type="Gene3D" id="3.40.50.1820">
    <property type="entry name" value="alpha/beta hydrolase"/>
    <property type="match status" value="1"/>
</dbReference>
<dbReference type="EMBL" id="UOYO01000002">
    <property type="protein sequence ID" value="VAY86224.1"/>
    <property type="molecule type" value="Genomic_DNA"/>
</dbReference>
<evidence type="ECO:0000313" key="1">
    <source>
        <dbReference type="EMBL" id="VAY86224.1"/>
    </source>
</evidence>
<accession>A0A3B1E418</accession>